<feature type="domain" description="RNA polymerase sigma-70 region 2" evidence="5">
    <location>
        <begin position="25"/>
        <end position="88"/>
    </location>
</feature>
<dbReference type="Proteomes" id="UP000183404">
    <property type="component" value="Unassembled WGS sequence"/>
</dbReference>
<dbReference type="InterPro" id="IPR036388">
    <property type="entry name" value="WH-like_DNA-bd_sf"/>
</dbReference>
<dbReference type="InterPro" id="IPR039425">
    <property type="entry name" value="RNA_pol_sigma-70-like"/>
</dbReference>
<dbReference type="InterPro" id="IPR013249">
    <property type="entry name" value="RNA_pol_sigma70_r4_t2"/>
</dbReference>
<dbReference type="CDD" id="cd06171">
    <property type="entry name" value="Sigma70_r4"/>
    <property type="match status" value="1"/>
</dbReference>
<dbReference type="EMBL" id="FNBS01000004">
    <property type="protein sequence ID" value="SDF11043.1"/>
    <property type="molecule type" value="Genomic_DNA"/>
</dbReference>
<dbReference type="InterPro" id="IPR007627">
    <property type="entry name" value="RNA_pol_sigma70_r2"/>
</dbReference>
<evidence type="ECO:0000313" key="7">
    <source>
        <dbReference type="EMBL" id="SDF11043.1"/>
    </source>
</evidence>
<accession>A0A1G7IEH4</accession>
<dbReference type="InterPro" id="IPR013325">
    <property type="entry name" value="RNA_pol_sigma_r2"/>
</dbReference>
<evidence type="ECO:0000259" key="5">
    <source>
        <dbReference type="Pfam" id="PF04542"/>
    </source>
</evidence>
<keyword evidence="4" id="KW-0804">Transcription</keyword>
<dbReference type="Pfam" id="PF08281">
    <property type="entry name" value="Sigma70_r4_2"/>
    <property type="match status" value="1"/>
</dbReference>
<dbReference type="GO" id="GO:0003677">
    <property type="term" value="F:DNA binding"/>
    <property type="evidence" value="ECO:0007669"/>
    <property type="project" value="InterPro"/>
</dbReference>
<evidence type="ECO:0000259" key="6">
    <source>
        <dbReference type="Pfam" id="PF08281"/>
    </source>
</evidence>
<protein>
    <submittedName>
        <fullName evidence="7">RNA polymerase sigma-70 factor, ECF subfamily</fullName>
    </submittedName>
</protein>
<reference evidence="7 8" key="1">
    <citation type="submission" date="2016-10" db="EMBL/GenBank/DDBJ databases">
        <authorList>
            <person name="de Groot N.N."/>
        </authorList>
    </citation>
    <scope>NUCLEOTIDE SEQUENCE [LARGE SCALE GENOMIC DNA]</scope>
    <source>
        <strain evidence="7 8">DSM 569</strain>
    </source>
</reference>
<dbReference type="Pfam" id="PF04542">
    <property type="entry name" value="Sigma70_r2"/>
    <property type="match status" value="1"/>
</dbReference>
<evidence type="ECO:0000256" key="2">
    <source>
        <dbReference type="ARBA" id="ARBA00023015"/>
    </source>
</evidence>
<evidence type="ECO:0000313" key="8">
    <source>
        <dbReference type="Proteomes" id="UP000183404"/>
    </source>
</evidence>
<proteinExistence type="inferred from homology"/>
<dbReference type="GO" id="GO:0016987">
    <property type="term" value="F:sigma factor activity"/>
    <property type="evidence" value="ECO:0007669"/>
    <property type="project" value="UniProtKB-KW"/>
</dbReference>
<dbReference type="Gene3D" id="1.10.10.10">
    <property type="entry name" value="Winged helix-like DNA-binding domain superfamily/Winged helix DNA-binding domain"/>
    <property type="match status" value="1"/>
</dbReference>
<dbReference type="PANTHER" id="PTHR43133:SF51">
    <property type="entry name" value="RNA POLYMERASE SIGMA FACTOR"/>
    <property type="match status" value="1"/>
</dbReference>
<keyword evidence="3" id="KW-0731">Sigma factor</keyword>
<dbReference type="GO" id="GO:0006352">
    <property type="term" value="P:DNA-templated transcription initiation"/>
    <property type="evidence" value="ECO:0007669"/>
    <property type="project" value="InterPro"/>
</dbReference>
<dbReference type="Gene3D" id="1.10.1740.10">
    <property type="match status" value="1"/>
</dbReference>
<sequence length="177" mass="20682">MEIIQEVKKAKQGDKSSFAKLIYHFEKDMYIVAKSILQDDNDCADAVSETVLKAYESISQLKHPKYFKTWLMKILVNNCYQIKRLQKRVITVDDFHDIPVPQEEYNNTELYQVLNKLEDDLKVIVVMYYLQDMSVKEISKILDIPAGTVKSRLSRARKRMREILSLEGGNVSYEPKI</sequence>
<dbReference type="InterPro" id="IPR014284">
    <property type="entry name" value="RNA_pol_sigma-70_dom"/>
</dbReference>
<dbReference type="PANTHER" id="PTHR43133">
    <property type="entry name" value="RNA POLYMERASE ECF-TYPE SIGMA FACTO"/>
    <property type="match status" value="1"/>
</dbReference>
<keyword evidence="2" id="KW-0805">Transcription regulation</keyword>
<name>A0A1G7IEH4_THETY</name>
<evidence type="ECO:0000256" key="3">
    <source>
        <dbReference type="ARBA" id="ARBA00023082"/>
    </source>
</evidence>
<dbReference type="InterPro" id="IPR013324">
    <property type="entry name" value="RNA_pol_sigma_r3/r4-like"/>
</dbReference>
<comment type="similarity">
    <text evidence="1">Belongs to the sigma-70 factor family. ECF subfamily.</text>
</comment>
<dbReference type="SUPFAM" id="SSF88659">
    <property type="entry name" value="Sigma3 and sigma4 domains of RNA polymerase sigma factors"/>
    <property type="match status" value="1"/>
</dbReference>
<dbReference type="NCBIfam" id="TIGR02937">
    <property type="entry name" value="sigma70-ECF"/>
    <property type="match status" value="1"/>
</dbReference>
<evidence type="ECO:0000256" key="1">
    <source>
        <dbReference type="ARBA" id="ARBA00010641"/>
    </source>
</evidence>
<organism evidence="7 8">
    <name type="scientific">Thermoanaerobacter thermohydrosulfuricus</name>
    <name type="common">Clostridium thermohydrosulfuricum</name>
    <dbReference type="NCBI Taxonomy" id="1516"/>
    <lineage>
        <taxon>Bacteria</taxon>
        <taxon>Bacillati</taxon>
        <taxon>Bacillota</taxon>
        <taxon>Clostridia</taxon>
        <taxon>Thermoanaerobacterales</taxon>
        <taxon>Thermoanaerobacteraceae</taxon>
        <taxon>Thermoanaerobacter</taxon>
    </lineage>
</organism>
<dbReference type="AlphaFoldDB" id="A0A1G7IEH4"/>
<gene>
    <name evidence="7" type="ORF">SAMN04244560_00245</name>
</gene>
<dbReference type="RefSeq" id="WP_004398872.1">
    <property type="nucleotide sequence ID" value="NZ_FNBS01000004.1"/>
</dbReference>
<feature type="domain" description="RNA polymerase sigma factor 70 region 4 type 2" evidence="6">
    <location>
        <begin position="109"/>
        <end position="160"/>
    </location>
</feature>
<dbReference type="SUPFAM" id="SSF88946">
    <property type="entry name" value="Sigma2 domain of RNA polymerase sigma factors"/>
    <property type="match status" value="1"/>
</dbReference>
<evidence type="ECO:0000256" key="4">
    <source>
        <dbReference type="ARBA" id="ARBA00023163"/>
    </source>
</evidence>